<dbReference type="PANTHER" id="PTHR30055:SF226">
    <property type="entry name" value="HTH-TYPE TRANSCRIPTIONAL REGULATOR PKSA"/>
    <property type="match status" value="1"/>
</dbReference>
<dbReference type="PANTHER" id="PTHR30055">
    <property type="entry name" value="HTH-TYPE TRANSCRIPTIONAL REGULATOR RUTR"/>
    <property type="match status" value="1"/>
</dbReference>
<keyword evidence="5" id="KW-1185">Reference proteome</keyword>
<dbReference type="PRINTS" id="PR00455">
    <property type="entry name" value="HTHTETR"/>
</dbReference>
<dbReference type="InterPro" id="IPR001647">
    <property type="entry name" value="HTH_TetR"/>
</dbReference>
<proteinExistence type="predicted"/>
<evidence type="ECO:0000256" key="2">
    <source>
        <dbReference type="PROSITE-ProRule" id="PRU00335"/>
    </source>
</evidence>
<evidence type="ECO:0000256" key="1">
    <source>
        <dbReference type="ARBA" id="ARBA00023125"/>
    </source>
</evidence>
<dbReference type="RefSeq" id="WP_254166988.1">
    <property type="nucleotide sequence ID" value="NZ_JANAFB010000024.1"/>
</dbReference>
<dbReference type="PROSITE" id="PS50977">
    <property type="entry name" value="HTH_TETR_2"/>
    <property type="match status" value="1"/>
</dbReference>
<dbReference type="GO" id="GO:0000976">
    <property type="term" value="F:transcription cis-regulatory region binding"/>
    <property type="evidence" value="ECO:0007669"/>
    <property type="project" value="TreeGrafter"/>
</dbReference>
<evidence type="ECO:0000313" key="5">
    <source>
        <dbReference type="Proteomes" id="UP001139502"/>
    </source>
</evidence>
<dbReference type="EMBL" id="JANAFB010000024">
    <property type="protein sequence ID" value="MCP3426373.1"/>
    <property type="molecule type" value="Genomic_DNA"/>
</dbReference>
<feature type="DNA-binding region" description="H-T-H motif" evidence="2">
    <location>
        <begin position="33"/>
        <end position="52"/>
    </location>
</feature>
<dbReference type="GO" id="GO:0003700">
    <property type="term" value="F:DNA-binding transcription factor activity"/>
    <property type="evidence" value="ECO:0007669"/>
    <property type="project" value="TreeGrafter"/>
</dbReference>
<dbReference type="AlphaFoldDB" id="A0A9X2HLC3"/>
<protein>
    <submittedName>
        <fullName evidence="4">TetR/AcrR family transcriptional regulator</fullName>
    </submittedName>
</protein>
<accession>A0A9X2HLC3</accession>
<name>A0A9X2HLC3_9MICC</name>
<organism evidence="4 5">
    <name type="scientific">Rothia santali</name>
    <dbReference type="NCBI Taxonomy" id="2949643"/>
    <lineage>
        <taxon>Bacteria</taxon>
        <taxon>Bacillati</taxon>
        <taxon>Actinomycetota</taxon>
        <taxon>Actinomycetes</taxon>
        <taxon>Micrococcales</taxon>
        <taxon>Micrococcaceae</taxon>
        <taxon>Rothia</taxon>
    </lineage>
</organism>
<dbReference type="InterPro" id="IPR050109">
    <property type="entry name" value="HTH-type_TetR-like_transc_reg"/>
</dbReference>
<reference evidence="4" key="1">
    <citation type="submission" date="2022-06" db="EMBL/GenBank/DDBJ databases">
        <title>Rothia sp. isolated from sandalwood seedling.</title>
        <authorList>
            <person name="Tuikhar N."/>
            <person name="Kirdat K."/>
            <person name="Thorat V."/>
            <person name="Swetha P."/>
            <person name="Padma S."/>
            <person name="Sundararaj R."/>
            <person name="Yadav A."/>
        </authorList>
    </citation>
    <scope>NUCLEOTIDE SEQUENCE</scope>
    <source>
        <strain evidence="4">AR01</strain>
    </source>
</reference>
<comment type="caution">
    <text evidence="4">The sequence shown here is derived from an EMBL/GenBank/DDBJ whole genome shotgun (WGS) entry which is preliminary data.</text>
</comment>
<gene>
    <name evidence="4" type="ORF">NBM05_10260</name>
</gene>
<dbReference type="Pfam" id="PF00440">
    <property type="entry name" value="TetR_N"/>
    <property type="match status" value="1"/>
</dbReference>
<sequence length="215" mass="24189">MGRRSTTNKQQMTRGIIDAASRCFGGSGYAQITVDDIAHEASVSKPMLYRSFDSKAELYEVVLNAHAREFTGRLDAALDRFLIMDQSEVVRTLPILAVFVDYAKQCDDGYRLLFESEVVHDPEFAGIVKEFIRSVRIKLLSVPYRCFGEGLTEEVRHTESQVILGSTINIARKIASTRVELEVQELTSLYRSLLLLPKIAEIDPDGVRTQLRLAC</sequence>
<dbReference type="SUPFAM" id="SSF46689">
    <property type="entry name" value="Homeodomain-like"/>
    <property type="match status" value="1"/>
</dbReference>
<keyword evidence="1 2" id="KW-0238">DNA-binding</keyword>
<evidence type="ECO:0000259" key="3">
    <source>
        <dbReference type="PROSITE" id="PS50977"/>
    </source>
</evidence>
<dbReference type="Gene3D" id="1.10.357.10">
    <property type="entry name" value="Tetracycline Repressor, domain 2"/>
    <property type="match status" value="1"/>
</dbReference>
<dbReference type="Proteomes" id="UP001139502">
    <property type="component" value="Unassembled WGS sequence"/>
</dbReference>
<evidence type="ECO:0000313" key="4">
    <source>
        <dbReference type="EMBL" id="MCP3426373.1"/>
    </source>
</evidence>
<feature type="domain" description="HTH tetR-type" evidence="3">
    <location>
        <begin position="10"/>
        <end position="70"/>
    </location>
</feature>
<dbReference type="InterPro" id="IPR009057">
    <property type="entry name" value="Homeodomain-like_sf"/>
</dbReference>